<evidence type="ECO:0000313" key="2">
    <source>
        <dbReference type="EMBL" id="MDP4539155.1"/>
    </source>
</evidence>
<dbReference type="SUPFAM" id="SSF53335">
    <property type="entry name" value="S-adenosyl-L-methionine-dependent methyltransferases"/>
    <property type="match status" value="1"/>
</dbReference>
<keyword evidence="2" id="KW-0489">Methyltransferase</keyword>
<dbReference type="Proteomes" id="UP001235664">
    <property type="component" value="Unassembled WGS sequence"/>
</dbReference>
<dbReference type="EMBL" id="JAVAIL010000002">
    <property type="protein sequence ID" value="MDP4539155.1"/>
    <property type="molecule type" value="Genomic_DNA"/>
</dbReference>
<evidence type="ECO:0000259" key="1">
    <source>
        <dbReference type="Pfam" id="PF13649"/>
    </source>
</evidence>
<feature type="domain" description="Methyltransferase" evidence="1">
    <location>
        <begin position="59"/>
        <end position="154"/>
    </location>
</feature>
<dbReference type="RefSeq" id="WP_305929297.1">
    <property type="nucleotide sequence ID" value="NZ_JAVAIL010000002.1"/>
</dbReference>
<dbReference type="InterPro" id="IPR029063">
    <property type="entry name" value="SAM-dependent_MTases_sf"/>
</dbReference>
<protein>
    <submittedName>
        <fullName evidence="2">Methyltransferase domain-containing protein</fullName>
    </submittedName>
</protein>
<dbReference type="GO" id="GO:0008168">
    <property type="term" value="F:methyltransferase activity"/>
    <property type="evidence" value="ECO:0007669"/>
    <property type="project" value="UniProtKB-KW"/>
</dbReference>
<keyword evidence="3" id="KW-1185">Reference proteome</keyword>
<reference evidence="2 3" key="1">
    <citation type="submission" date="2023-08" db="EMBL/GenBank/DDBJ databases">
        <title>genomic of DY56.</title>
        <authorList>
            <person name="Wang Y."/>
        </authorList>
    </citation>
    <scope>NUCLEOTIDE SEQUENCE [LARGE SCALE GENOMIC DNA]</scope>
    <source>
        <strain evidence="2 3">DY56-A-20</strain>
    </source>
</reference>
<dbReference type="GO" id="GO:0032259">
    <property type="term" value="P:methylation"/>
    <property type="evidence" value="ECO:0007669"/>
    <property type="project" value="UniProtKB-KW"/>
</dbReference>
<dbReference type="InterPro" id="IPR041698">
    <property type="entry name" value="Methyltransf_25"/>
</dbReference>
<dbReference type="Pfam" id="PF13649">
    <property type="entry name" value="Methyltransf_25"/>
    <property type="match status" value="1"/>
</dbReference>
<dbReference type="CDD" id="cd02440">
    <property type="entry name" value="AdoMet_MTases"/>
    <property type="match status" value="1"/>
</dbReference>
<accession>A0ABT9H8F3</accession>
<organism evidence="2 3">
    <name type="scientific">Qipengyuania benthica</name>
    <dbReference type="NCBI Taxonomy" id="3067651"/>
    <lineage>
        <taxon>Bacteria</taxon>
        <taxon>Pseudomonadati</taxon>
        <taxon>Pseudomonadota</taxon>
        <taxon>Alphaproteobacteria</taxon>
        <taxon>Sphingomonadales</taxon>
        <taxon>Erythrobacteraceae</taxon>
        <taxon>Qipengyuania</taxon>
    </lineage>
</organism>
<proteinExistence type="predicted"/>
<keyword evidence="2" id="KW-0808">Transferase</keyword>
<evidence type="ECO:0000313" key="3">
    <source>
        <dbReference type="Proteomes" id="UP001235664"/>
    </source>
</evidence>
<comment type="caution">
    <text evidence="2">The sequence shown here is derived from an EMBL/GenBank/DDBJ whole genome shotgun (WGS) entry which is preliminary data.</text>
</comment>
<name>A0ABT9H8F3_9SPHN</name>
<dbReference type="Gene3D" id="3.40.50.150">
    <property type="entry name" value="Vaccinia Virus protein VP39"/>
    <property type="match status" value="1"/>
</dbReference>
<sequence>MLENRLIAQEMMDEPGMDLATYRAVLQDLAKVNRTTKAYAPTLSYLERALADHQSFRLLDVGFGDGDMLREIAAWAERKGKTAYLVGVDLNPKSKQVARESTPSDLPIEYWTGDYAEVIARDFDLVISSLVAHHMSHDELVAFLVAMDRHAKRGWFINDLHRHVLAYNAYSLLAQLAGWHPIVRHDGHLSIARSYRPAEWKPMLKEAGVTDARVRRVFPFRLCVEKRL</sequence>
<gene>
    <name evidence="2" type="ORF">Q9K01_05925</name>
</gene>